<proteinExistence type="predicted"/>
<organism evidence="2 3">
    <name type="scientific">Orbilia oligospora</name>
    <name type="common">Nematode-trapping fungus</name>
    <name type="synonym">Arthrobotrys oligospora</name>
    <dbReference type="NCBI Taxonomy" id="2813651"/>
    <lineage>
        <taxon>Eukaryota</taxon>
        <taxon>Fungi</taxon>
        <taxon>Dikarya</taxon>
        <taxon>Ascomycota</taxon>
        <taxon>Pezizomycotina</taxon>
        <taxon>Orbiliomycetes</taxon>
        <taxon>Orbiliales</taxon>
        <taxon>Orbiliaceae</taxon>
        <taxon>Orbilia</taxon>
    </lineage>
</organism>
<gene>
    <name evidence="2" type="ORF">TWF102_011105</name>
</gene>
<name>A0A7C8J3F4_ORBOL</name>
<reference evidence="2 3" key="1">
    <citation type="submission" date="2019-06" db="EMBL/GenBank/DDBJ databases">
        <authorList>
            <person name="Palmer J.M."/>
        </authorList>
    </citation>
    <scope>NUCLEOTIDE SEQUENCE [LARGE SCALE GENOMIC DNA]</scope>
    <source>
        <strain evidence="2 3">TWF102</strain>
    </source>
</reference>
<comment type="caution">
    <text evidence="2">The sequence shown here is derived from an EMBL/GenBank/DDBJ whole genome shotgun (WGS) entry which is preliminary data.</text>
</comment>
<feature type="region of interest" description="Disordered" evidence="1">
    <location>
        <begin position="49"/>
        <end position="71"/>
    </location>
</feature>
<dbReference type="AlphaFoldDB" id="A0A7C8J3F4"/>
<accession>A0A7C8J3F4</accession>
<sequence>MRIDARRRVMSTKRTSSIAPDGGARYGLQYILPPDGEICNVHYQIFPANSQAQENRSQSRSQGPYRRFRGTRLEEEIRTHQRKMSKDAQCFGDIRQSMAGF</sequence>
<protein>
    <submittedName>
        <fullName evidence="2">Uncharacterized protein</fullName>
    </submittedName>
</protein>
<evidence type="ECO:0000313" key="3">
    <source>
        <dbReference type="Proteomes" id="UP000475325"/>
    </source>
</evidence>
<dbReference type="Proteomes" id="UP000475325">
    <property type="component" value="Unassembled WGS sequence"/>
</dbReference>
<feature type="compositionally biased region" description="Polar residues" evidence="1">
    <location>
        <begin position="49"/>
        <end position="62"/>
    </location>
</feature>
<dbReference type="EMBL" id="WIQW01000084">
    <property type="protein sequence ID" value="KAF3086303.1"/>
    <property type="molecule type" value="Genomic_DNA"/>
</dbReference>
<evidence type="ECO:0000256" key="1">
    <source>
        <dbReference type="SAM" id="MobiDB-lite"/>
    </source>
</evidence>
<evidence type="ECO:0000313" key="2">
    <source>
        <dbReference type="EMBL" id="KAF3086303.1"/>
    </source>
</evidence>